<organism evidence="1 2">
    <name type="scientific">candidate division CPR1 bacterium GW2011_GWA2_42_17</name>
    <dbReference type="NCBI Taxonomy" id="1618341"/>
    <lineage>
        <taxon>Bacteria</taxon>
        <taxon>candidate division CPR1</taxon>
    </lineage>
</organism>
<evidence type="ECO:0000313" key="2">
    <source>
        <dbReference type="Proteomes" id="UP000034875"/>
    </source>
</evidence>
<protein>
    <submittedName>
        <fullName evidence="1">Uncharacterized protein</fullName>
    </submittedName>
</protein>
<comment type="caution">
    <text evidence="1">The sequence shown here is derived from an EMBL/GenBank/DDBJ whole genome shotgun (WGS) entry which is preliminary data.</text>
</comment>
<proteinExistence type="predicted"/>
<accession>A0A0G1C4E5</accession>
<feature type="non-terminal residue" evidence="1">
    <location>
        <position position="58"/>
    </location>
</feature>
<gene>
    <name evidence="1" type="ORF">UV05_C0005G0015</name>
</gene>
<dbReference type="AlphaFoldDB" id="A0A0G1C4E5"/>
<reference evidence="1 2" key="1">
    <citation type="journal article" date="2015" name="Nature">
        <title>rRNA introns, odd ribosomes, and small enigmatic genomes across a large radiation of phyla.</title>
        <authorList>
            <person name="Brown C.T."/>
            <person name="Hug L.A."/>
            <person name="Thomas B.C."/>
            <person name="Sharon I."/>
            <person name="Castelle C.J."/>
            <person name="Singh A."/>
            <person name="Wilkins M.J."/>
            <person name="Williams K.H."/>
            <person name="Banfield J.F."/>
        </authorList>
    </citation>
    <scope>NUCLEOTIDE SEQUENCE [LARGE SCALE GENOMIC DNA]</scope>
</reference>
<sequence>MKQKINVQSSSPNPILYVCLRLSDVKKIIKDIHCRQIMARWLATALQKKIKNSTLKTA</sequence>
<dbReference type="Proteomes" id="UP000034875">
    <property type="component" value="Unassembled WGS sequence"/>
</dbReference>
<evidence type="ECO:0000313" key="1">
    <source>
        <dbReference type="EMBL" id="KKS44513.1"/>
    </source>
</evidence>
<name>A0A0G1C4E5_9BACT</name>
<dbReference type="EMBL" id="LCCZ01000005">
    <property type="protein sequence ID" value="KKS44513.1"/>
    <property type="molecule type" value="Genomic_DNA"/>
</dbReference>